<evidence type="ECO:0000256" key="1">
    <source>
        <dbReference type="SAM" id="MobiDB-lite"/>
    </source>
</evidence>
<keyword evidence="3" id="KW-1185">Reference proteome</keyword>
<protein>
    <submittedName>
        <fullName evidence="2">Uncharacterized protein</fullName>
    </submittedName>
</protein>
<name>A0A834M4Z7_RHYFE</name>
<reference evidence="2" key="1">
    <citation type="submission" date="2020-08" db="EMBL/GenBank/DDBJ databases">
        <title>Genome sequencing and assembly of the red palm weevil Rhynchophorus ferrugineus.</title>
        <authorList>
            <person name="Dias G.B."/>
            <person name="Bergman C.M."/>
            <person name="Manee M."/>
        </authorList>
    </citation>
    <scope>NUCLEOTIDE SEQUENCE</scope>
    <source>
        <strain evidence="2">AA-2017</strain>
        <tissue evidence="2">Whole larva</tissue>
    </source>
</reference>
<feature type="compositionally biased region" description="Basic and acidic residues" evidence="1">
    <location>
        <begin position="46"/>
        <end position="63"/>
    </location>
</feature>
<evidence type="ECO:0000313" key="3">
    <source>
        <dbReference type="Proteomes" id="UP000625711"/>
    </source>
</evidence>
<comment type="caution">
    <text evidence="2">The sequence shown here is derived from an EMBL/GenBank/DDBJ whole genome shotgun (WGS) entry which is preliminary data.</text>
</comment>
<accession>A0A834M4Z7</accession>
<proteinExistence type="predicted"/>
<dbReference type="AlphaFoldDB" id="A0A834M4Z7"/>
<gene>
    <name evidence="2" type="ORF">GWI33_016410</name>
</gene>
<dbReference type="Proteomes" id="UP000625711">
    <property type="component" value="Unassembled WGS sequence"/>
</dbReference>
<organism evidence="2 3">
    <name type="scientific">Rhynchophorus ferrugineus</name>
    <name type="common">Red palm weevil</name>
    <name type="synonym">Curculio ferrugineus</name>
    <dbReference type="NCBI Taxonomy" id="354439"/>
    <lineage>
        <taxon>Eukaryota</taxon>
        <taxon>Metazoa</taxon>
        <taxon>Ecdysozoa</taxon>
        <taxon>Arthropoda</taxon>
        <taxon>Hexapoda</taxon>
        <taxon>Insecta</taxon>
        <taxon>Pterygota</taxon>
        <taxon>Neoptera</taxon>
        <taxon>Endopterygota</taxon>
        <taxon>Coleoptera</taxon>
        <taxon>Polyphaga</taxon>
        <taxon>Cucujiformia</taxon>
        <taxon>Curculionidae</taxon>
        <taxon>Dryophthorinae</taxon>
        <taxon>Rhynchophorus</taxon>
    </lineage>
</organism>
<evidence type="ECO:0000313" key="2">
    <source>
        <dbReference type="EMBL" id="KAF7270613.1"/>
    </source>
</evidence>
<dbReference type="EMBL" id="JAACXV010014075">
    <property type="protein sequence ID" value="KAF7270613.1"/>
    <property type="molecule type" value="Genomic_DNA"/>
</dbReference>
<feature type="region of interest" description="Disordered" evidence="1">
    <location>
        <begin position="1"/>
        <end position="71"/>
    </location>
</feature>
<sequence>MAGTTDQISIRGKSINHSRNPTENRSPTPPHLRRRGHGAAINFPGKSERKRPGDWSKGGETKNGRGRRPAR</sequence>
<feature type="compositionally biased region" description="Polar residues" evidence="1">
    <location>
        <begin position="15"/>
        <end position="26"/>
    </location>
</feature>